<feature type="non-terminal residue" evidence="2">
    <location>
        <position position="1"/>
    </location>
</feature>
<keyword evidence="1" id="KW-1133">Transmembrane helix</keyword>
<proteinExistence type="predicted"/>
<gene>
    <name evidence="2" type="primary">CU459095.1</name>
</gene>
<evidence type="ECO:0000313" key="2">
    <source>
        <dbReference type="EMBL" id="SBR77528.1"/>
    </source>
</evidence>
<reference evidence="2" key="2">
    <citation type="submission" date="2016-06" db="EMBL/GenBank/DDBJ databases">
        <title>The genome of a short-lived fish provides insights into sex chromosome evolution and the genetic control of aging.</title>
        <authorList>
            <person name="Reichwald K."/>
            <person name="Felder M."/>
            <person name="Petzold A."/>
            <person name="Koch P."/>
            <person name="Groth M."/>
            <person name="Platzer M."/>
        </authorList>
    </citation>
    <scope>NUCLEOTIDE SEQUENCE</scope>
    <source>
        <tissue evidence="2">Brain</tissue>
    </source>
</reference>
<feature type="non-terminal residue" evidence="2">
    <location>
        <position position="35"/>
    </location>
</feature>
<evidence type="ECO:0000256" key="1">
    <source>
        <dbReference type="SAM" id="Phobius"/>
    </source>
</evidence>
<protein>
    <submittedName>
        <fullName evidence="2">Uncharacterized protein</fullName>
    </submittedName>
</protein>
<dbReference type="AlphaFoldDB" id="A0A1A8P8F0"/>
<sequence length="35" mass="3694">SWVMNGWSIIIPTLIGGQGLLLPGVCFAYLTASSQ</sequence>
<name>A0A1A8P8F0_9TELE</name>
<reference evidence="2" key="1">
    <citation type="submission" date="2016-05" db="EMBL/GenBank/DDBJ databases">
        <authorList>
            <person name="Lavstsen T."/>
            <person name="Jespersen J.S."/>
        </authorList>
    </citation>
    <scope>NUCLEOTIDE SEQUENCE</scope>
    <source>
        <tissue evidence="2">Brain</tissue>
    </source>
</reference>
<feature type="transmembrane region" description="Helical" evidence="1">
    <location>
        <begin position="6"/>
        <end position="30"/>
    </location>
</feature>
<dbReference type="EMBL" id="HAEH01005824">
    <property type="protein sequence ID" value="SBR77528.1"/>
    <property type="molecule type" value="Transcribed_RNA"/>
</dbReference>
<organism evidence="2">
    <name type="scientific">Nothobranchius rachovii</name>
    <name type="common">bluefin notho</name>
    <dbReference type="NCBI Taxonomy" id="451742"/>
    <lineage>
        <taxon>Eukaryota</taxon>
        <taxon>Metazoa</taxon>
        <taxon>Chordata</taxon>
        <taxon>Craniata</taxon>
        <taxon>Vertebrata</taxon>
        <taxon>Euteleostomi</taxon>
        <taxon>Actinopterygii</taxon>
        <taxon>Neopterygii</taxon>
        <taxon>Teleostei</taxon>
        <taxon>Neoteleostei</taxon>
        <taxon>Acanthomorphata</taxon>
        <taxon>Ovalentaria</taxon>
        <taxon>Atherinomorphae</taxon>
        <taxon>Cyprinodontiformes</taxon>
        <taxon>Nothobranchiidae</taxon>
        <taxon>Nothobranchius</taxon>
    </lineage>
</organism>
<accession>A0A1A8P8F0</accession>
<keyword evidence="1" id="KW-0472">Membrane</keyword>
<keyword evidence="1" id="KW-0812">Transmembrane</keyword>